<reference evidence="2" key="1">
    <citation type="journal article" date="2017" name="Nature">
        <title>The sunflower genome provides insights into oil metabolism, flowering and Asterid evolution.</title>
        <authorList>
            <person name="Badouin H."/>
            <person name="Gouzy J."/>
            <person name="Grassa C.J."/>
            <person name="Murat F."/>
            <person name="Staton S.E."/>
            <person name="Cottret L."/>
            <person name="Lelandais-Briere C."/>
            <person name="Owens G.L."/>
            <person name="Carrere S."/>
            <person name="Mayjonade B."/>
            <person name="Legrand L."/>
            <person name="Gill N."/>
            <person name="Kane N.C."/>
            <person name="Bowers J.E."/>
            <person name="Hubner S."/>
            <person name="Bellec A."/>
            <person name="Berard A."/>
            <person name="Berges H."/>
            <person name="Blanchet N."/>
            <person name="Boniface M.C."/>
            <person name="Brunel D."/>
            <person name="Catrice O."/>
            <person name="Chaidir N."/>
            <person name="Claudel C."/>
            <person name="Donnadieu C."/>
            <person name="Faraut T."/>
            <person name="Fievet G."/>
            <person name="Helmstetter N."/>
            <person name="King M."/>
            <person name="Knapp S.J."/>
            <person name="Lai Z."/>
            <person name="Le Paslier M.C."/>
            <person name="Lippi Y."/>
            <person name="Lorenzon L."/>
            <person name="Mandel J.R."/>
            <person name="Marage G."/>
            <person name="Marchand G."/>
            <person name="Marquand E."/>
            <person name="Bret-Mestries E."/>
            <person name="Morien E."/>
            <person name="Nambeesan S."/>
            <person name="Nguyen T."/>
            <person name="Pegot-Espagnet P."/>
            <person name="Pouilly N."/>
            <person name="Raftis F."/>
            <person name="Sallet E."/>
            <person name="Schiex T."/>
            <person name="Thomas J."/>
            <person name="Vandecasteele C."/>
            <person name="Vares D."/>
            <person name="Vear F."/>
            <person name="Vautrin S."/>
            <person name="Crespi M."/>
            <person name="Mangin B."/>
            <person name="Burke J.M."/>
            <person name="Salse J."/>
            <person name="Munos S."/>
            <person name="Vincourt P."/>
            <person name="Rieseberg L.H."/>
            <person name="Langlade N.B."/>
        </authorList>
    </citation>
    <scope>NUCLEOTIDE SEQUENCE [LARGE SCALE GENOMIC DNA]</scope>
    <source>
        <strain evidence="2">cv. SF193</strain>
    </source>
</reference>
<accession>A0A251USI9</accession>
<proteinExistence type="predicted"/>
<sequence length="59" mass="6618">MTVTPLPSPPSSSSTLFLKNPTPFQASFNDFKLLSLKSHPTTYLNLEGRINNLRDRVNI</sequence>
<protein>
    <submittedName>
        <fullName evidence="1">Uncharacterized protein</fullName>
    </submittedName>
</protein>
<evidence type="ECO:0000313" key="1">
    <source>
        <dbReference type="EMBL" id="OTG26064.1"/>
    </source>
</evidence>
<organism evidence="1 2">
    <name type="scientific">Helianthus annuus</name>
    <name type="common">Common sunflower</name>
    <dbReference type="NCBI Taxonomy" id="4232"/>
    <lineage>
        <taxon>Eukaryota</taxon>
        <taxon>Viridiplantae</taxon>
        <taxon>Streptophyta</taxon>
        <taxon>Embryophyta</taxon>
        <taxon>Tracheophyta</taxon>
        <taxon>Spermatophyta</taxon>
        <taxon>Magnoliopsida</taxon>
        <taxon>eudicotyledons</taxon>
        <taxon>Gunneridae</taxon>
        <taxon>Pentapetalae</taxon>
        <taxon>asterids</taxon>
        <taxon>campanulids</taxon>
        <taxon>Asterales</taxon>
        <taxon>Asteraceae</taxon>
        <taxon>Asteroideae</taxon>
        <taxon>Heliantheae alliance</taxon>
        <taxon>Heliantheae</taxon>
        <taxon>Helianthus</taxon>
    </lineage>
</organism>
<dbReference type="InParanoid" id="A0A251USI9"/>
<dbReference type="EMBL" id="CM007894">
    <property type="protein sequence ID" value="OTG26064.1"/>
    <property type="molecule type" value="Genomic_DNA"/>
</dbReference>
<dbReference type="AlphaFoldDB" id="A0A251USI9"/>
<dbReference type="Proteomes" id="UP000215914">
    <property type="component" value="Chromosome 5"/>
</dbReference>
<name>A0A251USI9_HELAN</name>
<gene>
    <name evidence="1" type="ORF">HannXRQ_Chr05g0154521</name>
</gene>
<evidence type="ECO:0000313" key="2">
    <source>
        <dbReference type="Proteomes" id="UP000215914"/>
    </source>
</evidence>
<keyword evidence="2" id="KW-1185">Reference proteome</keyword>